<sequence length="318" mass="34112">MKIVILDGRTLAPDRAAWAGLEEFGEVVYHDVSTAEQVVERAAGATVVATNKTPIREETLARLPELRLITLLATGYDCVDVKAARARGVTVCNVPVYGTRSVSQFVFALLLELCHHAGLHDEAVHDGEWTNQPDFSLRKTRQVELAGKTMGIVGYGRIGRQTAVLARAFGMDVLTHSRSGGDNSPAEGVRFCGLDELFAGSDVISLHCPMTEQTAGLINRDQLSRVKPGAFLINTARGGLVVEEDLAEALNSGRLGAAALDVVSKEPIRPDNPLLKAKNCLITPHIAWATDEARGRLMETTVANVAAFLGGKPINVVN</sequence>
<dbReference type="InterPro" id="IPR029753">
    <property type="entry name" value="D-isomer_DH_CS"/>
</dbReference>
<feature type="domain" description="D-isomer specific 2-hydroxyacid dehydrogenase catalytic" evidence="5">
    <location>
        <begin position="17"/>
        <end position="318"/>
    </location>
</feature>
<dbReference type="PROSITE" id="PS00065">
    <property type="entry name" value="D_2_HYDROXYACID_DH_1"/>
    <property type="match status" value="1"/>
</dbReference>
<dbReference type="InterPro" id="IPR036291">
    <property type="entry name" value="NAD(P)-bd_dom_sf"/>
</dbReference>
<accession>A0A5B9WD40</accession>
<dbReference type="InterPro" id="IPR006139">
    <property type="entry name" value="D-isomer_2_OHA_DH_cat_dom"/>
</dbReference>
<evidence type="ECO:0000259" key="5">
    <source>
        <dbReference type="Pfam" id="PF00389"/>
    </source>
</evidence>
<dbReference type="GO" id="GO:0051287">
    <property type="term" value="F:NAD binding"/>
    <property type="evidence" value="ECO:0007669"/>
    <property type="project" value="InterPro"/>
</dbReference>
<dbReference type="GO" id="GO:0008465">
    <property type="term" value="F:hydroxypyruvate reductase (NADH) activity"/>
    <property type="evidence" value="ECO:0007669"/>
    <property type="project" value="UniProtKB-EC"/>
</dbReference>
<dbReference type="PROSITE" id="PS00670">
    <property type="entry name" value="D_2_HYDROXYACID_DH_2"/>
    <property type="match status" value="1"/>
</dbReference>
<dbReference type="PANTHER" id="PTHR43761:SF1">
    <property type="entry name" value="D-ISOMER SPECIFIC 2-HYDROXYACID DEHYDROGENASE CATALYTIC DOMAIN-CONTAINING PROTEIN-RELATED"/>
    <property type="match status" value="1"/>
</dbReference>
<proteinExistence type="inferred from homology"/>
<dbReference type="Proteomes" id="UP000324233">
    <property type="component" value="Chromosome"/>
</dbReference>
<dbReference type="CDD" id="cd12162">
    <property type="entry name" value="2-Hacid_dh_4"/>
    <property type="match status" value="1"/>
</dbReference>
<evidence type="ECO:0000256" key="4">
    <source>
        <dbReference type="RuleBase" id="RU003719"/>
    </source>
</evidence>
<dbReference type="InterPro" id="IPR006140">
    <property type="entry name" value="D-isomer_DH_NAD-bd"/>
</dbReference>
<protein>
    <submittedName>
        <fullName evidence="7">Glycerate dehydrogenase</fullName>
        <ecNumber evidence="7">1.1.1.29</ecNumber>
    </submittedName>
</protein>
<dbReference type="SUPFAM" id="SSF52283">
    <property type="entry name" value="Formate/glycerate dehydrogenase catalytic domain-like"/>
    <property type="match status" value="1"/>
</dbReference>
<evidence type="ECO:0000256" key="2">
    <source>
        <dbReference type="ARBA" id="ARBA00023002"/>
    </source>
</evidence>
<evidence type="ECO:0000259" key="6">
    <source>
        <dbReference type="Pfam" id="PF02826"/>
    </source>
</evidence>
<dbReference type="Pfam" id="PF00389">
    <property type="entry name" value="2-Hacid_dh"/>
    <property type="match status" value="1"/>
</dbReference>
<name>A0A5B9WD40_9BACT</name>
<dbReference type="FunFam" id="3.40.50.720:FF:000203">
    <property type="entry name" value="D-3-phosphoglycerate dehydrogenase (SerA)"/>
    <property type="match status" value="1"/>
</dbReference>
<dbReference type="KEGG" id="agv:OJF2_67920"/>
<keyword evidence="2 4" id="KW-0560">Oxidoreductase</keyword>
<keyword evidence="8" id="KW-1185">Reference proteome</keyword>
<dbReference type="Pfam" id="PF02826">
    <property type="entry name" value="2-Hacid_dh_C"/>
    <property type="match status" value="1"/>
</dbReference>
<dbReference type="InterPro" id="IPR029752">
    <property type="entry name" value="D-isomer_DH_CS1"/>
</dbReference>
<dbReference type="EC" id="1.1.1.29" evidence="7"/>
<comment type="similarity">
    <text evidence="1 4">Belongs to the D-isomer specific 2-hydroxyacid dehydrogenase family.</text>
</comment>
<feature type="domain" description="D-isomer specific 2-hydroxyacid dehydrogenase NAD-binding" evidence="6">
    <location>
        <begin position="107"/>
        <end position="287"/>
    </location>
</feature>
<dbReference type="OrthoDB" id="277029at2"/>
<dbReference type="PROSITE" id="PS00671">
    <property type="entry name" value="D_2_HYDROXYACID_DH_3"/>
    <property type="match status" value="1"/>
</dbReference>
<keyword evidence="3" id="KW-0520">NAD</keyword>
<evidence type="ECO:0000256" key="3">
    <source>
        <dbReference type="ARBA" id="ARBA00023027"/>
    </source>
</evidence>
<reference evidence="7 8" key="1">
    <citation type="submission" date="2019-08" db="EMBL/GenBank/DDBJ databases">
        <title>Deep-cultivation of Planctomycetes and their phenomic and genomic characterization uncovers novel biology.</title>
        <authorList>
            <person name="Wiegand S."/>
            <person name="Jogler M."/>
            <person name="Boedeker C."/>
            <person name="Pinto D."/>
            <person name="Vollmers J."/>
            <person name="Rivas-Marin E."/>
            <person name="Kohn T."/>
            <person name="Peeters S.H."/>
            <person name="Heuer A."/>
            <person name="Rast P."/>
            <person name="Oberbeckmann S."/>
            <person name="Bunk B."/>
            <person name="Jeske O."/>
            <person name="Meyerdierks A."/>
            <person name="Storesund J.E."/>
            <person name="Kallscheuer N."/>
            <person name="Luecker S."/>
            <person name="Lage O.M."/>
            <person name="Pohl T."/>
            <person name="Merkel B.J."/>
            <person name="Hornburger P."/>
            <person name="Mueller R.-W."/>
            <person name="Bruemmer F."/>
            <person name="Labrenz M."/>
            <person name="Spormann A.M."/>
            <person name="Op den Camp H."/>
            <person name="Overmann J."/>
            <person name="Amann R."/>
            <person name="Jetten M.S.M."/>
            <person name="Mascher T."/>
            <person name="Medema M.H."/>
            <person name="Devos D.P."/>
            <person name="Kaster A.-K."/>
            <person name="Ovreas L."/>
            <person name="Rohde M."/>
            <person name="Galperin M.Y."/>
            <person name="Jogler C."/>
        </authorList>
    </citation>
    <scope>NUCLEOTIDE SEQUENCE [LARGE SCALE GENOMIC DNA]</scope>
    <source>
        <strain evidence="7 8">OJF2</strain>
    </source>
</reference>
<dbReference type="InterPro" id="IPR050418">
    <property type="entry name" value="D-iso_2-hydroxyacid_DH_PdxB"/>
</dbReference>
<dbReference type="PANTHER" id="PTHR43761">
    <property type="entry name" value="D-ISOMER SPECIFIC 2-HYDROXYACID DEHYDROGENASE FAMILY PROTEIN (AFU_ORTHOLOGUE AFUA_1G13630)"/>
    <property type="match status" value="1"/>
</dbReference>
<gene>
    <name evidence="7" type="primary">hprA</name>
    <name evidence="7" type="ORF">OJF2_67920</name>
</gene>
<dbReference type="SUPFAM" id="SSF51735">
    <property type="entry name" value="NAD(P)-binding Rossmann-fold domains"/>
    <property type="match status" value="1"/>
</dbReference>
<evidence type="ECO:0000313" key="7">
    <source>
        <dbReference type="EMBL" id="QEH38194.1"/>
    </source>
</evidence>
<dbReference type="Gene3D" id="3.40.50.720">
    <property type="entry name" value="NAD(P)-binding Rossmann-like Domain"/>
    <property type="match status" value="2"/>
</dbReference>
<organism evidence="7 8">
    <name type="scientific">Aquisphaera giovannonii</name>
    <dbReference type="NCBI Taxonomy" id="406548"/>
    <lineage>
        <taxon>Bacteria</taxon>
        <taxon>Pseudomonadati</taxon>
        <taxon>Planctomycetota</taxon>
        <taxon>Planctomycetia</taxon>
        <taxon>Isosphaerales</taxon>
        <taxon>Isosphaeraceae</taxon>
        <taxon>Aquisphaera</taxon>
    </lineage>
</organism>
<evidence type="ECO:0000256" key="1">
    <source>
        <dbReference type="ARBA" id="ARBA00005854"/>
    </source>
</evidence>
<dbReference type="AlphaFoldDB" id="A0A5B9WD40"/>
<dbReference type="EMBL" id="CP042997">
    <property type="protein sequence ID" value="QEH38194.1"/>
    <property type="molecule type" value="Genomic_DNA"/>
</dbReference>
<evidence type="ECO:0000313" key="8">
    <source>
        <dbReference type="Proteomes" id="UP000324233"/>
    </source>
</evidence>
<dbReference type="RefSeq" id="WP_148597660.1">
    <property type="nucleotide sequence ID" value="NZ_CP042997.1"/>
</dbReference>